<dbReference type="Gene3D" id="3.40.190.10">
    <property type="entry name" value="Periplasmic binding protein-like II"/>
    <property type="match status" value="1"/>
</dbReference>
<dbReference type="GO" id="GO:0022857">
    <property type="term" value="F:transmembrane transporter activity"/>
    <property type="evidence" value="ECO:0007669"/>
    <property type="project" value="InterPro"/>
</dbReference>
<feature type="chain" id="PRO_5021766097" evidence="1">
    <location>
        <begin position="19"/>
        <end position="303"/>
    </location>
</feature>
<evidence type="ECO:0000259" key="2">
    <source>
        <dbReference type="Pfam" id="PF04069"/>
    </source>
</evidence>
<evidence type="ECO:0000313" key="3">
    <source>
        <dbReference type="EMBL" id="GEM84001.1"/>
    </source>
</evidence>
<dbReference type="AlphaFoldDB" id="A0A511R321"/>
<dbReference type="Proteomes" id="UP000321197">
    <property type="component" value="Unassembled WGS sequence"/>
</dbReference>
<dbReference type="OrthoDB" id="9801163at2"/>
<evidence type="ECO:0000313" key="4">
    <source>
        <dbReference type="Proteomes" id="UP000321197"/>
    </source>
</evidence>
<dbReference type="EMBL" id="BJXL01000071">
    <property type="protein sequence ID" value="GEM84001.1"/>
    <property type="molecule type" value="Genomic_DNA"/>
</dbReference>
<feature type="domain" description="ABC-type glycine betaine transport system substrate-binding" evidence="2">
    <location>
        <begin position="22"/>
        <end position="297"/>
    </location>
</feature>
<sequence length="303" mass="32195">MKNVLAFLLALLLGLALAQKGPVTVGSKIDTEGAVLCQMVKILLEANGFRVNDRCSTGTTDVVRKALLSGEIDLYPEYTGTALGVFFKDDPSAQAVTRDAAKGFAKAKELDAKNNIVWLNPAPANNTWAIAVPQALAQQNNLRTMADFARWVNGGAQVRLAASQEFVDRDDALKAFEKVYGFKMKPEQLVILPGGNTTQTQQAAARGTGGVNAAMAYGTDGGIAALGLVALTDPRGAVAVYQPAITVRKAVFDRFPELATLINPVFASLGEATLSQLNAEVAVNGKNPAEVARAYLRSKNFIR</sequence>
<reference evidence="3 4" key="1">
    <citation type="submission" date="2019-07" db="EMBL/GenBank/DDBJ databases">
        <title>Whole genome shotgun sequence of Meiothermus hypogaeus NBRC 106114.</title>
        <authorList>
            <person name="Hosoyama A."/>
            <person name="Uohara A."/>
            <person name="Ohji S."/>
            <person name="Ichikawa N."/>
        </authorList>
    </citation>
    <scope>NUCLEOTIDE SEQUENCE [LARGE SCALE GENOMIC DNA]</scope>
    <source>
        <strain evidence="3 4">NBRC 106114</strain>
    </source>
</reference>
<feature type="signal peptide" evidence="1">
    <location>
        <begin position="1"/>
        <end position="18"/>
    </location>
</feature>
<dbReference type="SUPFAM" id="SSF53850">
    <property type="entry name" value="Periplasmic binding protein-like II"/>
    <property type="match status" value="1"/>
</dbReference>
<organism evidence="3 4">
    <name type="scientific">Meiothermus hypogaeus NBRC 106114</name>
    <dbReference type="NCBI Taxonomy" id="1227553"/>
    <lineage>
        <taxon>Bacteria</taxon>
        <taxon>Thermotogati</taxon>
        <taxon>Deinococcota</taxon>
        <taxon>Deinococci</taxon>
        <taxon>Thermales</taxon>
        <taxon>Thermaceae</taxon>
        <taxon>Meiothermus</taxon>
    </lineage>
</organism>
<dbReference type="InterPro" id="IPR007210">
    <property type="entry name" value="ABC_Gly_betaine_transp_sub-bd"/>
</dbReference>
<dbReference type="CDD" id="cd13616">
    <property type="entry name" value="PBP2_OsmF"/>
    <property type="match status" value="1"/>
</dbReference>
<dbReference type="Pfam" id="PF04069">
    <property type="entry name" value="OpuAC"/>
    <property type="match status" value="1"/>
</dbReference>
<dbReference type="GO" id="GO:0043190">
    <property type="term" value="C:ATP-binding cassette (ABC) transporter complex"/>
    <property type="evidence" value="ECO:0007669"/>
    <property type="project" value="InterPro"/>
</dbReference>
<protein>
    <submittedName>
        <fullName evidence="3">ABC transporter substrate-binding protein</fullName>
    </submittedName>
</protein>
<dbReference type="Gene3D" id="3.40.190.120">
    <property type="entry name" value="Osmoprotection protein (prox), domain 2"/>
    <property type="match status" value="1"/>
</dbReference>
<keyword evidence="1" id="KW-0732">Signal</keyword>
<dbReference type="RefSeq" id="WP_119342222.1">
    <property type="nucleotide sequence ID" value="NZ_BJXL01000071.1"/>
</dbReference>
<comment type="caution">
    <text evidence="3">The sequence shown here is derived from an EMBL/GenBank/DDBJ whole genome shotgun (WGS) entry which is preliminary data.</text>
</comment>
<evidence type="ECO:0000256" key="1">
    <source>
        <dbReference type="SAM" id="SignalP"/>
    </source>
</evidence>
<proteinExistence type="predicted"/>
<name>A0A511R321_9DEIN</name>
<accession>A0A511R321</accession>
<gene>
    <name evidence="3" type="ORF">MHY01S_21670</name>
</gene>